<name>A0A2S7KAC1_9PROT</name>
<evidence type="ECO:0000313" key="6">
    <source>
        <dbReference type="Proteomes" id="UP000239504"/>
    </source>
</evidence>
<dbReference type="GO" id="GO:0052621">
    <property type="term" value="F:diguanylate cyclase activity"/>
    <property type="evidence" value="ECO:0007669"/>
    <property type="project" value="UniProtKB-EC"/>
</dbReference>
<sequence>MSPDTDTSHRYAELALAALKKTGLSASPRNYELWYAHVEGKNPSLSAHIQKAMDANGKVSQEKADALYKKLIEQTDISNDVIELVTRFHNEVSALYDIVEESGENAQGRTKQLSNISEQLRETTETYPAVGALLEGVISVAKSMREENENLESRLAASVDEVNALQRDVEAIQREAMQDALTGVANRATFDRSLGKHMSEARDNGEPLTLLLCDIDHFKKFNDTWGHLTGDQVLRLVAEMMNANVKGMDLLARYGGEEFAVVLPGTTIENAQKVAEKIRAAVESRRLRKRRTEEDLGTVTMSLGVAQLRPDDTMESLIERADTCLYAAKSAGRNRVFHEGELSASDEESPRQGVA</sequence>
<accession>A0A2S7KAC1</accession>
<dbReference type="Gene3D" id="3.30.70.270">
    <property type="match status" value="1"/>
</dbReference>
<dbReference type="EC" id="2.7.7.65" evidence="1"/>
<dbReference type="CDD" id="cd01949">
    <property type="entry name" value="GGDEF"/>
    <property type="match status" value="1"/>
</dbReference>
<dbReference type="Pfam" id="PF00990">
    <property type="entry name" value="GGDEF"/>
    <property type="match status" value="1"/>
</dbReference>
<dbReference type="NCBIfam" id="TIGR00254">
    <property type="entry name" value="GGDEF"/>
    <property type="match status" value="1"/>
</dbReference>
<gene>
    <name evidence="5" type="ORF">CW354_00810</name>
</gene>
<dbReference type="PROSITE" id="PS50887">
    <property type="entry name" value="GGDEF"/>
    <property type="match status" value="1"/>
</dbReference>
<dbReference type="RefSeq" id="WP_104828147.1">
    <property type="nucleotide sequence ID" value="NZ_PJCH01000001.1"/>
</dbReference>
<keyword evidence="6" id="KW-1185">Reference proteome</keyword>
<dbReference type="InterPro" id="IPR043128">
    <property type="entry name" value="Rev_trsase/Diguanyl_cyclase"/>
</dbReference>
<protein>
    <recommendedName>
        <fullName evidence="1">diguanylate cyclase</fullName>
        <ecNumber evidence="1">2.7.7.65</ecNumber>
    </recommendedName>
</protein>
<dbReference type="FunFam" id="3.30.70.270:FF:000001">
    <property type="entry name" value="Diguanylate cyclase domain protein"/>
    <property type="match status" value="1"/>
</dbReference>
<dbReference type="InterPro" id="IPR050469">
    <property type="entry name" value="Diguanylate_Cyclase"/>
</dbReference>
<dbReference type="InterPro" id="IPR029787">
    <property type="entry name" value="Nucleotide_cyclase"/>
</dbReference>
<dbReference type="Proteomes" id="UP000239504">
    <property type="component" value="Unassembled WGS sequence"/>
</dbReference>
<dbReference type="GO" id="GO:1902201">
    <property type="term" value="P:negative regulation of bacterial-type flagellum-dependent cell motility"/>
    <property type="evidence" value="ECO:0007669"/>
    <property type="project" value="TreeGrafter"/>
</dbReference>
<feature type="coiled-coil region" evidence="3">
    <location>
        <begin position="134"/>
        <end position="175"/>
    </location>
</feature>
<dbReference type="EMBL" id="PJCH01000001">
    <property type="protein sequence ID" value="PQA89445.1"/>
    <property type="molecule type" value="Genomic_DNA"/>
</dbReference>
<dbReference type="OrthoDB" id="9812260at2"/>
<dbReference type="SUPFAM" id="SSF55073">
    <property type="entry name" value="Nucleotide cyclase"/>
    <property type="match status" value="1"/>
</dbReference>
<keyword evidence="3" id="KW-0175">Coiled coil</keyword>
<evidence type="ECO:0000256" key="3">
    <source>
        <dbReference type="SAM" id="Coils"/>
    </source>
</evidence>
<organism evidence="5 6">
    <name type="scientific">Hyphococcus luteus</name>
    <dbReference type="NCBI Taxonomy" id="2058213"/>
    <lineage>
        <taxon>Bacteria</taxon>
        <taxon>Pseudomonadati</taxon>
        <taxon>Pseudomonadota</taxon>
        <taxon>Alphaproteobacteria</taxon>
        <taxon>Parvularculales</taxon>
        <taxon>Parvularculaceae</taxon>
        <taxon>Hyphococcus</taxon>
    </lineage>
</organism>
<evidence type="ECO:0000256" key="2">
    <source>
        <dbReference type="ARBA" id="ARBA00034247"/>
    </source>
</evidence>
<feature type="domain" description="GGDEF" evidence="4">
    <location>
        <begin position="206"/>
        <end position="341"/>
    </location>
</feature>
<dbReference type="PANTHER" id="PTHR45138">
    <property type="entry name" value="REGULATORY COMPONENTS OF SENSORY TRANSDUCTION SYSTEM"/>
    <property type="match status" value="1"/>
</dbReference>
<dbReference type="InterPro" id="IPR000160">
    <property type="entry name" value="GGDEF_dom"/>
</dbReference>
<proteinExistence type="predicted"/>
<evidence type="ECO:0000313" key="5">
    <source>
        <dbReference type="EMBL" id="PQA89445.1"/>
    </source>
</evidence>
<dbReference type="GO" id="GO:0043709">
    <property type="term" value="P:cell adhesion involved in single-species biofilm formation"/>
    <property type="evidence" value="ECO:0007669"/>
    <property type="project" value="TreeGrafter"/>
</dbReference>
<dbReference type="AlphaFoldDB" id="A0A2S7KAC1"/>
<dbReference type="SMART" id="SM00267">
    <property type="entry name" value="GGDEF"/>
    <property type="match status" value="1"/>
</dbReference>
<dbReference type="PANTHER" id="PTHR45138:SF9">
    <property type="entry name" value="DIGUANYLATE CYCLASE DGCM-RELATED"/>
    <property type="match status" value="1"/>
</dbReference>
<evidence type="ECO:0000256" key="1">
    <source>
        <dbReference type="ARBA" id="ARBA00012528"/>
    </source>
</evidence>
<comment type="catalytic activity">
    <reaction evidence="2">
        <text>2 GTP = 3',3'-c-di-GMP + 2 diphosphate</text>
        <dbReference type="Rhea" id="RHEA:24898"/>
        <dbReference type="ChEBI" id="CHEBI:33019"/>
        <dbReference type="ChEBI" id="CHEBI:37565"/>
        <dbReference type="ChEBI" id="CHEBI:58805"/>
        <dbReference type="EC" id="2.7.7.65"/>
    </reaction>
</comment>
<dbReference type="GO" id="GO:0005886">
    <property type="term" value="C:plasma membrane"/>
    <property type="evidence" value="ECO:0007669"/>
    <property type="project" value="TreeGrafter"/>
</dbReference>
<evidence type="ECO:0000259" key="4">
    <source>
        <dbReference type="PROSITE" id="PS50887"/>
    </source>
</evidence>
<reference evidence="5 6" key="1">
    <citation type="submission" date="2017-12" db="EMBL/GenBank/DDBJ databases">
        <authorList>
            <person name="Hurst M.R.H."/>
        </authorList>
    </citation>
    <scope>NUCLEOTIDE SEQUENCE [LARGE SCALE GENOMIC DNA]</scope>
    <source>
        <strain evidence="5 6">SY-3-19</strain>
    </source>
</reference>
<comment type="caution">
    <text evidence="5">The sequence shown here is derived from an EMBL/GenBank/DDBJ whole genome shotgun (WGS) entry which is preliminary data.</text>
</comment>